<dbReference type="CDD" id="cd00093">
    <property type="entry name" value="HTH_XRE"/>
    <property type="match status" value="1"/>
</dbReference>
<reference evidence="2" key="1">
    <citation type="submission" date="2015-06" db="EMBL/GenBank/DDBJ databases">
        <authorList>
            <person name="Joergensen T."/>
        </authorList>
    </citation>
    <scope>NUCLEOTIDE SEQUENCE</scope>
    <source>
        <strain evidence="2">RGRH0129</strain>
    </source>
</reference>
<sequence>MSTNFKDYLNEQLQNPAFKAEYDALEPEFAIIQAMIDARKASGLTQKELSEKTGIAQGDISKLENGSANPSLRTLQRLAAGMGMKLQLAFTPING</sequence>
<dbReference type="EMBL" id="LN852819">
    <property type="protein sequence ID" value="CRY94009.1"/>
    <property type="molecule type" value="Genomic_DNA"/>
</dbReference>
<dbReference type="InterPro" id="IPR001387">
    <property type="entry name" value="Cro/C1-type_HTH"/>
</dbReference>
<reference evidence="2" key="2">
    <citation type="submission" date="2015-07" db="EMBL/GenBank/DDBJ databases">
        <title>Plasmids, circular viruses and viroids from rat gut.</title>
        <authorList>
            <person name="Jorgensen T.J."/>
            <person name="Hansen M.A."/>
            <person name="Xu Z."/>
            <person name="Tabak M.A."/>
            <person name="Sorensen S.J."/>
            <person name="Hansen L.H."/>
        </authorList>
    </citation>
    <scope>NUCLEOTIDE SEQUENCE</scope>
    <source>
        <strain evidence="2">RGRH0129</strain>
    </source>
</reference>
<feature type="domain" description="HTH cro/C1-type" evidence="1">
    <location>
        <begin position="35"/>
        <end position="89"/>
    </location>
</feature>
<name>A0A0H5PXX6_9ZZZZ</name>
<protein>
    <recommendedName>
        <fullName evidence="1">HTH cro/C1-type domain-containing protein</fullName>
    </recommendedName>
</protein>
<evidence type="ECO:0000259" key="1">
    <source>
        <dbReference type="PROSITE" id="PS50943"/>
    </source>
</evidence>
<evidence type="ECO:0000313" key="2">
    <source>
        <dbReference type="EMBL" id="CRY94009.1"/>
    </source>
</evidence>
<proteinExistence type="predicted"/>
<dbReference type="SUPFAM" id="SSF47413">
    <property type="entry name" value="lambda repressor-like DNA-binding domains"/>
    <property type="match status" value="1"/>
</dbReference>
<dbReference type="PROSITE" id="PS50943">
    <property type="entry name" value="HTH_CROC1"/>
    <property type="match status" value="1"/>
</dbReference>
<dbReference type="Gene3D" id="1.10.260.40">
    <property type="entry name" value="lambda repressor-like DNA-binding domains"/>
    <property type="match status" value="1"/>
</dbReference>
<dbReference type="AlphaFoldDB" id="A0A0H5PXX6"/>
<accession>A0A0H5PXX6</accession>
<dbReference type="Pfam" id="PF01381">
    <property type="entry name" value="HTH_3"/>
    <property type="match status" value="1"/>
</dbReference>
<dbReference type="SMART" id="SM00530">
    <property type="entry name" value="HTH_XRE"/>
    <property type="match status" value="1"/>
</dbReference>
<dbReference type="InterPro" id="IPR010982">
    <property type="entry name" value="Lambda_DNA-bd_dom_sf"/>
</dbReference>
<organism evidence="2">
    <name type="scientific">uncultured prokaryote</name>
    <dbReference type="NCBI Taxonomy" id="198431"/>
    <lineage>
        <taxon>unclassified sequences</taxon>
        <taxon>environmental samples</taxon>
    </lineage>
</organism>
<dbReference type="GO" id="GO:0003677">
    <property type="term" value="F:DNA binding"/>
    <property type="evidence" value="ECO:0007669"/>
    <property type="project" value="InterPro"/>
</dbReference>